<keyword evidence="4" id="KW-0548">Nucleotidyltransferase</keyword>
<protein>
    <submittedName>
        <fullName evidence="14">Replication-associated protein</fullName>
    </submittedName>
</protein>
<proteinExistence type="predicted"/>
<feature type="domain" description="CRESS-DNA virus Rep endonuclease" evidence="13">
    <location>
        <begin position="1"/>
        <end position="136"/>
    </location>
</feature>
<dbReference type="GO" id="GO:0042025">
    <property type="term" value="C:host cell nucleus"/>
    <property type="evidence" value="ECO:0007669"/>
    <property type="project" value="UniProtKB-SubCell"/>
</dbReference>
<keyword evidence="6" id="KW-0540">Nuclease</keyword>
<name>A0A6M9Z726_9VIRU</name>
<evidence type="ECO:0000259" key="13">
    <source>
        <dbReference type="PROSITE" id="PS52020"/>
    </source>
</evidence>
<dbReference type="GO" id="GO:0046872">
    <property type="term" value="F:metal ion binding"/>
    <property type="evidence" value="ECO:0007669"/>
    <property type="project" value="UniProtKB-KW"/>
</dbReference>
<evidence type="ECO:0000256" key="12">
    <source>
        <dbReference type="ARBA" id="ARBA00023125"/>
    </source>
</evidence>
<evidence type="ECO:0000256" key="3">
    <source>
        <dbReference type="ARBA" id="ARBA00022679"/>
    </source>
</evidence>
<dbReference type="GO" id="GO:0004519">
    <property type="term" value="F:endonuclease activity"/>
    <property type="evidence" value="ECO:0007669"/>
    <property type="project" value="UniProtKB-KW"/>
</dbReference>
<evidence type="ECO:0000256" key="11">
    <source>
        <dbReference type="ARBA" id="ARBA00023124"/>
    </source>
</evidence>
<evidence type="ECO:0000256" key="9">
    <source>
        <dbReference type="ARBA" id="ARBA00022759"/>
    </source>
</evidence>
<evidence type="ECO:0000256" key="5">
    <source>
        <dbReference type="ARBA" id="ARBA00022705"/>
    </source>
</evidence>
<evidence type="ECO:0000256" key="10">
    <source>
        <dbReference type="ARBA" id="ARBA00022801"/>
    </source>
</evidence>
<evidence type="ECO:0000256" key="4">
    <source>
        <dbReference type="ARBA" id="ARBA00022695"/>
    </source>
</evidence>
<dbReference type="GO" id="GO:0006260">
    <property type="term" value="P:DNA replication"/>
    <property type="evidence" value="ECO:0007669"/>
    <property type="project" value="UniProtKB-KW"/>
</dbReference>
<evidence type="ECO:0000256" key="6">
    <source>
        <dbReference type="ARBA" id="ARBA00022722"/>
    </source>
</evidence>
<evidence type="ECO:0000313" key="14">
    <source>
        <dbReference type="EMBL" id="QKN88850.1"/>
    </source>
</evidence>
<comment type="subcellular location">
    <subcellularLocation>
        <location evidence="1">Host nucleus</location>
    </subcellularLocation>
</comment>
<keyword evidence="12" id="KW-0238">DNA-binding</keyword>
<dbReference type="PROSITE" id="PS52020">
    <property type="entry name" value="CRESS_DNA_REP"/>
    <property type="match status" value="1"/>
</dbReference>
<evidence type="ECO:0000256" key="1">
    <source>
        <dbReference type="ARBA" id="ARBA00004147"/>
    </source>
</evidence>
<keyword evidence="11" id="KW-0190">Covalent protein-DNA linkage</keyword>
<dbReference type="Gene3D" id="3.40.1310.20">
    <property type="match status" value="1"/>
</dbReference>
<reference evidence="14" key="1">
    <citation type="submission" date="2020-01" db="EMBL/GenBank/DDBJ databases">
        <title>Viral genomes from wild and zoo birds in China.</title>
        <authorList>
            <person name="Yao Y."/>
            <person name="Shan T."/>
            <person name="Yang S."/>
            <person name="Zhang W."/>
        </authorList>
    </citation>
    <scope>NUCLEOTIDE SEQUENCE</scope>
    <source>
        <strain evidence="14">Whs72cir1</strain>
    </source>
</reference>
<keyword evidence="8" id="KW-0547">Nucleotide-binding</keyword>
<dbReference type="EMBL" id="MT138039">
    <property type="protein sequence ID" value="QKN88850.1"/>
    <property type="molecule type" value="Genomic_DNA"/>
</dbReference>
<dbReference type="InterPro" id="IPR049912">
    <property type="entry name" value="CRESS_DNA_REP"/>
</dbReference>
<dbReference type="GO" id="GO:0003677">
    <property type="term" value="F:DNA binding"/>
    <property type="evidence" value="ECO:0007669"/>
    <property type="project" value="UniProtKB-KW"/>
</dbReference>
<keyword evidence="10" id="KW-0378">Hydrolase</keyword>
<keyword evidence="5" id="KW-0235">DNA replication</keyword>
<dbReference type="GO" id="GO:0016787">
    <property type="term" value="F:hydrolase activity"/>
    <property type="evidence" value="ECO:0007669"/>
    <property type="project" value="UniProtKB-KW"/>
</dbReference>
<evidence type="ECO:0000256" key="2">
    <source>
        <dbReference type="ARBA" id="ARBA00022562"/>
    </source>
</evidence>
<sequence>MSARDYCFTKFFDSALDDFISECEQDYPSRTACYDALMDIYDFANKFQSIKNKSNTKPIVKYCVCQFEETPTTGRIHLQGFVQLTDKITITTLRSFFPDILGDAHLEKRLGTAEEARDYCKKPATRVAGPYEFGEFSGQGFRSDLDNVAKVFRNGGSSRDVAEQMPGMFIRFHAGIKAYESIMASNPSDDGFIPRPWQRDLLDQLQRTPDDRKIFWVKDTIGGKGKSRLARNLILEHNALELSGRLSDMMHGYVQAKSKIVIFDISRAAAEHSDHLYSMAEHLKNGKFFTTKYESKMVVFDCPHVVFFANFMPDFSKWSEDRYNIIDLDSPPRADPRDIRQALRFM</sequence>
<dbReference type="Pfam" id="PF02407">
    <property type="entry name" value="Viral_Rep"/>
    <property type="match status" value="1"/>
</dbReference>
<keyword evidence="2" id="KW-1048">Host nucleus</keyword>
<dbReference type="GO" id="GO:0016779">
    <property type="term" value="F:nucleotidyltransferase activity"/>
    <property type="evidence" value="ECO:0007669"/>
    <property type="project" value="UniProtKB-KW"/>
</dbReference>
<evidence type="ECO:0000256" key="8">
    <source>
        <dbReference type="ARBA" id="ARBA00022741"/>
    </source>
</evidence>
<dbReference type="GO" id="GO:0000166">
    <property type="term" value="F:nucleotide binding"/>
    <property type="evidence" value="ECO:0007669"/>
    <property type="project" value="UniProtKB-KW"/>
</dbReference>
<organism evidence="14">
    <name type="scientific">Cressdnaviricota sp</name>
    <dbReference type="NCBI Taxonomy" id="2748378"/>
    <lineage>
        <taxon>Viruses</taxon>
        <taxon>Monodnaviria</taxon>
        <taxon>Shotokuvirae</taxon>
        <taxon>Cressdnaviricota</taxon>
    </lineage>
</organism>
<keyword evidence="3" id="KW-0808">Transferase</keyword>
<keyword evidence="7" id="KW-0479">Metal-binding</keyword>
<accession>A0A6M9Z726</accession>
<keyword evidence="9" id="KW-0255">Endonuclease</keyword>
<evidence type="ECO:0000256" key="7">
    <source>
        <dbReference type="ARBA" id="ARBA00022723"/>
    </source>
</evidence>